<reference evidence="4" key="5">
    <citation type="submission" date="2025-09" db="UniProtKB">
        <authorList>
            <consortium name="Ensembl"/>
        </authorList>
    </citation>
    <scope>IDENTIFICATION</scope>
</reference>
<dbReference type="Gene3D" id="1.20.900.10">
    <property type="entry name" value="Dbl homology (DH) domain"/>
    <property type="match status" value="2"/>
</dbReference>
<name>A0A4W4HNC1_ELEEL</name>
<dbReference type="InterPro" id="IPR035899">
    <property type="entry name" value="DBL_dom_sf"/>
</dbReference>
<proteinExistence type="predicted"/>
<accession>A0A4W4HNC1</accession>
<feature type="compositionally biased region" description="Low complexity" evidence="2">
    <location>
        <begin position="1802"/>
        <end position="1830"/>
    </location>
</feature>
<gene>
    <name evidence="4" type="primary">quo</name>
</gene>
<feature type="coiled-coil region" evidence="1">
    <location>
        <begin position="1001"/>
        <end position="1049"/>
    </location>
</feature>
<dbReference type="PROSITE" id="PS50010">
    <property type="entry name" value="DH_2"/>
    <property type="match status" value="1"/>
</dbReference>
<dbReference type="Pfam" id="PF00621">
    <property type="entry name" value="RhoGEF"/>
    <property type="match status" value="1"/>
</dbReference>
<dbReference type="STRING" id="8005.ENSEEEP00000051725"/>
<protein>
    <recommendedName>
        <fullName evidence="3">DH domain-containing protein</fullName>
    </recommendedName>
</protein>
<dbReference type="InterPro" id="IPR000219">
    <property type="entry name" value="DH_dom"/>
</dbReference>
<reference evidence="4" key="4">
    <citation type="submission" date="2025-08" db="UniProtKB">
        <authorList>
            <consortium name="Ensembl"/>
        </authorList>
    </citation>
    <scope>IDENTIFICATION</scope>
</reference>
<feature type="region of interest" description="Disordered" evidence="2">
    <location>
        <begin position="1287"/>
        <end position="1310"/>
    </location>
</feature>
<feature type="compositionally biased region" description="Low complexity" evidence="2">
    <location>
        <begin position="1289"/>
        <end position="1299"/>
    </location>
</feature>
<dbReference type="Ensembl" id="ENSEEET00000052283.2">
    <property type="protein sequence ID" value="ENSEEEP00000051725.2"/>
    <property type="gene ID" value="ENSEEEG00000024290.2"/>
</dbReference>
<keyword evidence="5" id="KW-1185">Reference proteome</keyword>
<evidence type="ECO:0000259" key="3">
    <source>
        <dbReference type="PROSITE" id="PS50010"/>
    </source>
</evidence>
<feature type="region of interest" description="Disordered" evidence="2">
    <location>
        <begin position="1180"/>
        <end position="1203"/>
    </location>
</feature>
<feature type="region of interest" description="Disordered" evidence="2">
    <location>
        <begin position="1398"/>
        <end position="1419"/>
    </location>
</feature>
<evidence type="ECO:0000313" key="5">
    <source>
        <dbReference type="Proteomes" id="UP000314983"/>
    </source>
</evidence>
<dbReference type="OMA" id="NQMDTAQ"/>
<reference evidence="5" key="2">
    <citation type="journal article" date="2017" name="Sci. Adv.">
        <title>A tail of two voltages: Proteomic comparison of the three electric organs of the electric eel.</title>
        <authorList>
            <person name="Traeger L.L."/>
            <person name="Sabat G."/>
            <person name="Barrett-Wilt G.A."/>
            <person name="Wells G.B."/>
            <person name="Sussman M.R."/>
        </authorList>
    </citation>
    <scope>NUCLEOTIDE SEQUENCE [LARGE SCALE GENOMIC DNA]</scope>
</reference>
<feature type="region of interest" description="Disordered" evidence="2">
    <location>
        <begin position="1798"/>
        <end position="1830"/>
    </location>
</feature>
<evidence type="ECO:0000256" key="2">
    <source>
        <dbReference type="SAM" id="MobiDB-lite"/>
    </source>
</evidence>
<dbReference type="GO" id="GO:0005085">
    <property type="term" value="F:guanyl-nucleotide exchange factor activity"/>
    <property type="evidence" value="ECO:0007669"/>
    <property type="project" value="InterPro"/>
</dbReference>
<reference evidence="4" key="3">
    <citation type="submission" date="2020-05" db="EMBL/GenBank/DDBJ databases">
        <title>Electrophorus electricus (electric eel) genome, fEleEle1, primary haplotype.</title>
        <authorList>
            <person name="Myers G."/>
            <person name="Meyer A."/>
            <person name="Fedrigo O."/>
            <person name="Formenti G."/>
            <person name="Rhie A."/>
            <person name="Tracey A."/>
            <person name="Sims Y."/>
            <person name="Jarvis E.D."/>
        </authorList>
    </citation>
    <scope>NUCLEOTIDE SEQUENCE [LARGE SCALE GENOMIC DNA]</scope>
</reference>
<feature type="compositionally biased region" description="Polar residues" evidence="2">
    <location>
        <begin position="1230"/>
        <end position="1244"/>
    </location>
</feature>
<feature type="region of interest" description="Disordered" evidence="2">
    <location>
        <begin position="1225"/>
        <end position="1244"/>
    </location>
</feature>
<reference evidence="5" key="1">
    <citation type="journal article" date="2014" name="Science">
        <title>Nonhuman genetics. Genomic basis for the convergent evolution of electric organs.</title>
        <authorList>
            <person name="Gallant J.R."/>
            <person name="Traeger L.L."/>
            <person name="Volkening J.D."/>
            <person name="Moffett H."/>
            <person name="Chen P.H."/>
            <person name="Novina C.D."/>
            <person name="Phillips G.N.Jr."/>
            <person name="Anand R."/>
            <person name="Wells G.B."/>
            <person name="Pinch M."/>
            <person name="Guth R."/>
            <person name="Unguez G.A."/>
            <person name="Albert J.S."/>
            <person name="Zakon H.H."/>
            <person name="Samanta M.P."/>
            <person name="Sussman M.R."/>
        </authorList>
    </citation>
    <scope>NUCLEOTIDE SEQUENCE [LARGE SCALE GENOMIC DNA]</scope>
</reference>
<keyword evidence="1" id="KW-0175">Coiled coil</keyword>
<evidence type="ECO:0000256" key="1">
    <source>
        <dbReference type="SAM" id="Coils"/>
    </source>
</evidence>
<sequence length="1896" mass="213153">MCIPYTLDTLSSLFPPFEATAPTVLSQLFRTIEERYHGDALQCLLDYLIPAKHILESVQQAACAEYSDVLFLCEGWPLCLRDRVVIQLAPINPLLLRPGDFYLQVEPFGEQSARIVLKSLLVQEDLLAQENLVGFRAQEGPTVEEAPIPETSYPCIFTETWLKEVNEGRHGYRLQRCVLTSDQGIVKVPWTEVVNPEFLDRPKVKIHSAAMTSCSVIMQDNQPPEEEPESQFTANQAPLEIETMILPAKDGVAVSVRLVESGSRLVKVDQGKPVSHSVGKPVGRVSPNTWDSRHNRELEGEYVDLLDFAKDKEVLGLNKAIIPTVPVNFRPAPSPPKRNSLCIPCSRSKQFPGDFQKGSESKCRHRQSYLAALRNPVSFEKASLMEPLDEAWPGIGEVEPSCEEQGANHGVESLNCSAGRSSTRPVQSCKNFTHQDQNLVQSNMTTKHFDQNVTQPLLLAQFPDILPKTILECKAFSDSRHLYLSEVPRQEPCQMRSSGQKHAKTQHLPKMGLRALPDHSSHRQEASASKCQGIGRQQMNSFQYGPTSLQYDFTQPTGQRPSLFHHPQNNPKLLQDQNSPMGQWPLYDNKQCGESSVHVLKTSGKSKSKGRSVSSVSDTARECVQVEKLTSRSLSDVYPEIIPMVPAIHAMQSNKCTAFGLASPILDRKKAAKNGELKSPPLANGLKLQSSLAELPSAAQSQSLSPGYANHLTPLSLVPSIKSLLQLGIIYLPGSRDRVGRAVLEVHGGHTGWARPTLCPLELCRLLLYLHSVPRRAVRDLGLTIVIDSRKSPPPSVLYKALLMVQEQTLHAVHSILLLVDKDQSPRPERKPGLQVDIITSLKALHKTIEGHQLSSELGGTFPYNHTDWLQFQQKLSLFELDLQGAACYWREHGTGRKGRPSHCEQKSLMREVLEDGRMVTLQREGGAMLARMRKEEFRFAQSEDYRDSMEAVTCLYNQVEEGVHTLVIRSNQSLQRLDHVLILRETEEELNTRMWCKEEEQQWLKDHKLLEETRERLEQRLADLHTVLTQAKEKKEKQLMLIKDVEKKIQGTNYPETDIFHHNTMKFKTNMAAFQLQAEQYKSDLESFISLYHFCEKALSLTKECIHYLEHMEMGSGKAQVSKLKIFEEKLRAFSPWHFEEERTKVRTMHHPGELRVWEEALAQCQFVRQRLEEILLESDENQTSQKPPLKDAGVLRNSEAPLQASSPCKTIASWEDMATGPWEAGAASQAQSTDNNTGSDSETVSCFHLHYMPGGKSRKGGCAPMVVDGLNIAKNCKKEFRADLSSQTQTEETQTHTPFITSSSEKRPSCTLQNKLTESNDSPTRLIAIIDNDAALKNALKTRKFSCKHHSDSDLRTIDLTTGGDKLPWKGTLRHSHSEGSCVSSNLQSTCCPVSVRQKRSTDKPSMLQDDQESIESHQDSLCSDSSNVQLEWIQMGNRSRPRVSLDDHSPQVSHQEGFCSGVSNPMGGWEEEGGSSAVHPDDTASDSFRLGPVIPDRMQESSSCSRFTALENDSNALKLQHIMEELLHTEREYVKALCYVMEHYFPELERPDVPQDLRGQRGNIFGNLENFGLYALYSKNKPCSDNLLIHYGKEFFKQKQQQLGDKMDLSSYLLRPVQRISKYSLLLQDMLGEWDLGSHEGHERAEIQAALEVIQFQLRHGNNLLAMDDIQECDVNLKEQGQLICQDEFLSFKVIYIGMTHNCGDSGLCFEIWFRRRKLQDTYTLQAASREMKGSWTKDLERILWEQAIHNREVRMQERVFMGIGYKPFMDIKPSEAAICDRAINCALTGQGKKNTLRPNSTGSTSWTSSGSHSPSSSSSSGRCSMSPVSDLIGLSRRGVSAPGHGRPNSGVLEEYDIEQEKGIQILLGGPLLSQSVLFYSLCLYSLSILIIH</sequence>
<dbReference type="GeneTree" id="ENSGT00940000165533"/>
<dbReference type="InterPro" id="IPR052231">
    <property type="entry name" value="Rho_GEF_signaling-related"/>
</dbReference>
<dbReference type="SUPFAM" id="SSF48065">
    <property type="entry name" value="DBL homology domain (DH-domain)"/>
    <property type="match status" value="1"/>
</dbReference>
<dbReference type="Gene3D" id="2.30.29.30">
    <property type="entry name" value="Pleckstrin-homology domain (PH domain)/Phosphotyrosine-binding domain (PTB)"/>
    <property type="match status" value="1"/>
</dbReference>
<organism evidence="4 5">
    <name type="scientific">Electrophorus electricus</name>
    <name type="common">Electric eel</name>
    <name type="synonym">Gymnotus electricus</name>
    <dbReference type="NCBI Taxonomy" id="8005"/>
    <lineage>
        <taxon>Eukaryota</taxon>
        <taxon>Metazoa</taxon>
        <taxon>Chordata</taxon>
        <taxon>Craniata</taxon>
        <taxon>Vertebrata</taxon>
        <taxon>Euteleostomi</taxon>
        <taxon>Actinopterygii</taxon>
        <taxon>Neopterygii</taxon>
        <taxon>Teleostei</taxon>
        <taxon>Ostariophysi</taxon>
        <taxon>Gymnotiformes</taxon>
        <taxon>Gymnotoidei</taxon>
        <taxon>Gymnotidae</taxon>
        <taxon>Electrophorus</taxon>
    </lineage>
</organism>
<dbReference type="SUPFAM" id="SSF50729">
    <property type="entry name" value="PH domain-like"/>
    <property type="match status" value="1"/>
</dbReference>
<dbReference type="PANTHER" id="PTHR45845:SF2">
    <property type="entry name" value="RIKEN CDNA D630003M21 GENE"/>
    <property type="match status" value="1"/>
</dbReference>
<dbReference type="InterPro" id="IPR011993">
    <property type="entry name" value="PH-like_dom_sf"/>
</dbReference>
<evidence type="ECO:0000313" key="4">
    <source>
        <dbReference type="Ensembl" id="ENSEEEP00000051725.2"/>
    </source>
</evidence>
<dbReference type="SMART" id="SM00325">
    <property type="entry name" value="RhoGEF"/>
    <property type="match status" value="1"/>
</dbReference>
<feature type="domain" description="DH" evidence="3">
    <location>
        <begin position="1521"/>
        <end position="1667"/>
    </location>
</feature>
<dbReference type="Proteomes" id="UP000314983">
    <property type="component" value="Chromosome 3"/>
</dbReference>
<dbReference type="PANTHER" id="PTHR45845">
    <property type="entry name" value="RHO GUANINE NUCLEOTIDE EXCHANGE FACTOR-RELATED"/>
    <property type="match status" value="1"/>
</dbReference>
<feature type="region of interest" description="Disordered" evidence="2">
    <location>
        <begin position="270"/>
        <end position="291"/>
    </location>
</feature>